<evidence type="ECO:0000259" key="7">
    <source>
        <dbReference type="Pfam" id="PF03176"/>
    </source>
</evidence>
<evidence type="ECO:0000256" key="6">
    <source>
        <dbReference type="SAM" id="Phobius"/>
    </source>
</evidence>
<evidence type="ECO:0000256" key="4">
    <source>
        <dbReference type="ARBA" id="ARBA00022989"/>
    </source>
</evidence>
<feature type="transmembrane region" description="Helical" evidence="6">
    <location>
        <begin position="198"/>
        <end position="214"/>
    </location>
</feature>
<name>B3QRV8_CHLT3</name>
<evidence type="ECO:0000256" key="1">
    <source>
        <dbReference type="ARBA" id="ARBA00004651"/>
    </source>
</evidence>
<keyword evidence="2" id="KW-1003">Cell membrane</keyword>
<dbReference type="Proteomes" id="UP000001208">
    <property type="component" value="Chromosome"/>
</dbReference>
<evidence type="ECO:0000256" key="2">
    <source>
        <dbReference type="ARBA" id="ARBA00022475"/>
    </source>
</evidence>
<feature type="domain" description="Membrane transport protein MMPL" evidence="7">
    <location>
        <begin position="170"/>
        <end position="345"/>
    </location>
</feature>
<evidence type="ECO:0000256" key="3">
    <source>
        <dbReference type="ARBA" id="ARBA00022692"/>
    </source>
</evidence>
<dbReference type="Gene3D" id="1.20.1640.10">
    <property type="entry name" value="Multidrug efflux transporter AcrB transmembrane domain"/>
    <property type="match status" value="1"/>
</dbReference>
<evidence type="ECO:0000313" key="8">
    <source>
        <dbReference type="EMBL" id="ACF13911.1"/>
    </source>
</evidence>
<feature type="transmembrane region" description="Helical" evidence="6">
    <location>
        <begin position="247"/>
        <end position="265"/>
    </location>
</feature>
<gene>
    <name evidence="8" type="ordered locus">Ctha_1452</name>
</gene>
<dbReference type="PANTHER" id="PTHR33406">
    <property type="entry name" value="MEMBRANE PROTEIN MJ1562-RELATED"/>
    <property type="match status" value="1"/>
</dbReference>
<reference evidence="8 9" key="1">
    <citation type="submission" date="2008-06" db="EMBL/GenBank/DDBJ databases">
        <title>Complete sequence of Chloroherpeton thalassium ATCC 35110.</title>
        <authorList>
            <consortium name="US DOE Joint Genome Institute"/>
            <person name="Lucas S."/>
            <person name="Copeland A."/>
            <person name="Lapidus A."/>
            <person name="Glavina del Rio T."/>
            <person name="Dalin E."/>
            <person name="Tice H."/>
            <person name="Bruce D."/>
            <person name="Goodwin L."/>
            <person name="Pitluck S."/>
            <person name="Schmutz J."/>
            <person name="Larimer F."/>
            <person name="Land M."/>
            <person name="Hauser L."/>
            <person name="Kyrpides N."/>
            <person name="Mikhailova N."/>
            <person name="Liu Z."/>
            <person name="Li T."/>
            <person name="Zhao F."/>
            <person name="Overmann J."/>
            <person name="Bryant D.A."/>
            <person name="Richardson P."/>
        </authorList>
    </citation>
    <scope>NUCLEOTIDE SEQUENCE [LARGE SCALE GENOMIC DNA]</scope>
    <source>
        <strain evidence="9">ATCC 35110 / GB-78</strain>
    </source>
</reference>
<dbReference type="InterPro" id="IPR050545">
    <property type="entry name" value="Mycobact_MmpL"/>
</dbReference>
<dbReference type="OrthoDB" id="9804325at2"/>
<dbReference type="STRING" id="517418.Ctha_1452"/>
<protein>
    <submittedName>
        <fullName evidence="8">Exporter of the RND superfamily protein-like protein</fullName>
    </submittedName>
</protein>
<keyword evidence="4 6" id="KW-1133">Transmembrane helix</keyword>
<feature type="transmembrane region" description="Helical" evidence="6">
    <location>
        <begin position="298"/>
        <end position="318"/>
    </location>
</feature>
<organism evidence="8 9">
    <name type="scientific">Chloroherpeton thalassium (strain ATCC 35110 / GB-78)</name>
    <dbReference type="NCBI Taxonomy" id="517418"/>
    <lineage>
        <taxon>Bacteria</taxon>
        <taxon>Pseudomonadati</taxon>
        <taxon>Chlorobiota</taxon>
        <taxon>Chlorobiia</taxon>
        <taxon>Chlorobiales</taxon>
        <taxon>Chloroherpetonaceae</taxon>
        <taxon>Chloroherpeton</taxon>
    </lineage>
</organism>
<keyword evidence="9" id="KW-1185">Reference proteome</keyword>
<dbReference type="SUPFAM" id="SSF82866">
    <property type="entry name" value="Multidrug efflux transporter AcrB transmembrane domain"/>
    <property type="match status" value="1"/>
</dbReference>
<comment type="subcellular location">
    <subcellularLocation>
        <location evidence="1">Cell membrane</location>
        <topology evidence="1">Multi-pass membrane protein</topology>
    </subcellularLocation>
</comment>
<accession>B3QRV8</accession>
<feature type="transmembrane region" description="Helical" evidence="6">
    <location>
        <begin position="221"/>
        <end position="241"/>
    </location>
</feature>
<keyword evidence="5 6" id="KW-0472">Membrane</keyword>
<evidence type="ECO:0000256" key="5">
    <source>
        <dbReference type="ARBA" id="ARBA00023136"/>
    </source>
</evidence>
<proteinExistence type="predicted"/>
<dbReference type="EMBL" id="CP001100">
    <property type="protein sequence ID" value="ACF13911.1"/>
    <property type="molecule type" value="Genomic_DNA"/>
</dbReference>
<dbReference type="InterPro" id="IPR004869">
    <property type="entry name" value="MMPL_dom"/>
</dbReference>
<dbReference type="KEGG" id="cts:Ctha_1452"/>
<dbReference type="AlphaFoldDB" id="B3QRV8"/>
<dbReference type="GO" id="GO:0005886">
    <property type="term" value="C:plasma membrane"/>
    <property type="evidence" value="ECO:0007669"/>
    <property type="project" value="UniProtKB-SubCell"/>
</dbReference>
<keyword evidence="3 6" id="KW-0812">Transmembrane</keyword>
<dbReference type="Pfam" id="PF03176">
    <property type="entry name" value="MMPL"/>
    <property type="match status" value="1"/>
</dbReference>
<dbReference type="RefSeq" id="WP_012499995.1">
    <property type="nucleotide sequence ID" value="NC_011026.1"/>
</dbReference>
<dbReference type="PANTHER" id="PTHR33406:SF13">
    <property type="entry name" value="MEMBRANE PROTEIN YDFJ"/>
    <property type="match status" value="1"/>
</dbReference>
<dbReference type="HOGENOM" id="CLU_735082_0_0_10"/>
<sequence>MKNTDAAQEAVSVEIEGFSLPSFRQRISESATTRLLVQKCEENAPSVSAQGVYGSLAAILTALMFETLRRPVLLVCNEERVDLFENDLRQLAGAKDVCDFVSEPSLTLATLVADPQKITVASTLELQKKVLPKKEALEKQVRLSENEPFGYETPDKEVVSEPEKILKAHPGNETVMLGGSPYLRVQNGMSMKNDIKKLLPLGILFMLIFLFISFRQFRGVWLPTLVVIISIIISLGFIPLLGWDFTIVTIILPVLLIAVANDYGIHMFSHYQDDNSPGNKFSKEDISRRMATSLGKPILISGLTTMAGLLCMLGHILIPAWQMGILAAIGIAAALLCQFSVSSSAQFVASQTQPDFNAGQHGRKREHFGQIVAVHR</sequence>
<evidence type="ECO:0000313" key="9">
    <source>
        <dbReference type="Proteomes" id="UP000001208"/>
    </source>
</evidence>
<dbReference type="eggNOG" id="COG1033">
    <property type="taxonomic scope" value="Bacteria"/>
</dbReference>
<feature type="transmembrane region" description="Helical" evidence="6">
    <location>
        <begin position="324"/>
        <end position="341"/>
    </location>
</feature>